<evidence type="ECO:0000313" key="2">
    <source>
        <dbReference type="Proteomes" id="UP000271098"/>
    </source>
</evidence>
<dbReference type="OrthoDB" id="10614670at2759"/>
<evidence type="ECO:0000313" key="3">
    <source>
        <dbReference type="WBParaSite" id="GPUH_0001680701-mRNA-1"/>
    </source>
</evidence>
<proteinExistence type="predicted"/>
<accession>A0A183E744</accession>
<organism evidence="3">
    <name type="scientific">Gongylonema pulchrum</name>
    <dbReference type="NCBI Taxonomy" id="637853"/>
    <lineage>
        <taxon>Eukaryota</taxon>
        <taxon>Metazoa</taxon>
        <taxon>Ecdysozoa</taxon>
        <taxon>Nematoda</taxon>
        <taxon>Chromadorea</taxon>
        <taxon>Rhabditida</taxon>
        <taxon>Spirurina</taxon>
        <taxon>Spiruromorpha</taxon>
        <taxon>Spiruroidea</taxon>
        <taxon>Gongylonematidae</taxon>
        <taxon>Gongylonema</taxon>
    </lineage>
</organism>
<sequence length="101" mass="11416">MGTVVMSSVVLSDSKRDYNVNEQQALRFGRSYTFDPSHLNLRFGKRAYESDPMEYANTRLGKRSSSVLDLLDDDQRRKKAAPAAVYVPLNLADDLALRFGK</sequence>
<reference evidence="3" key="1">
    <citation type="submission" date="2016-06" db="UniProtKB">
        <authorList>
            <consortium name="WormBaseParasite"/>
        </authorList>
    </citation>
    <scope>IDENTIFICATION</scope>
</reference>
<keyword evidence="2" id="KW-1185">Reference proteome</keyword>
<reference evidence="1 2" key="2">
    <citation type="submission" date="2018-11" db="EMBL/GenBank/DDBJ databases">
        <authorList>
            <consortium name="Pathogen Informatics"/>
        </authorList>
    </citation>
    <scope>NUCLEOTIDE SEQUENCE [LARGE SCALE GENOMIC DNA]</scope>
</reference>
<dbReference type="Proteomes" id="UP000271098">
    <property type="component" value="Unassembled WGS sequence"/>
</dbReference>
<evidence type="ECO:0000313" key="1">
    <source>
        <dbReference type="EMBL" id="VDN28549.1"/>
    </source>
</evidence>
<protein>
    <submittedName>
        <fullName evidence="3">TonB-dependent receptor</fullName>
    </submittedName>
</protein>
<name>A0A183E744_9BILA</name>
<dbReference type="AlphaFoldDB" id="A0A183E744"/>
<dbReference type="EMBL" id="UYRT01084233">
    <property type="protein sequence ID" value="VDN28549.1"/>
    <property type="molecule type" value="Genomic_DNA"/>
</dbReference>
<gene>
    <name evidence="1" type="ORF">GPUH_LOCUS16785</name>
</gene>
<dbReference type="WBParaSite" id="GPUH_0001680701-mRNA-1">
    <property type="protein sequence ID" value="GPUH_0001680701-mRNA-1"/>
    <property type="gene ID" value="GPUH_0001680701"/>
</dbReference>